<protein>
    <submittedName>
        <fullName evidence="3">Rhodanese-related sulfurtransferase</fullName>
    </submittedName>
</protein>
<feature type="domain" description="Rhodanese" evidence="2">
    <location>
        <begin position="35"/>
        <end position="122"/>
    </location>
</feature>
<evidence type="ECO:0000313" key="4">
    <source>
        <dbReference type="Proteomes" id="UP000199223"/>
    </source>
</evidence>
<gene>
    <name evidence="3" type="ORF">SAMN04488058_1107</name>
</gene>
<accession>A0A1H6ZI22</accession>
<dbReference type="InterPro" id="IPR001763">
    <property type="entry name" value="Rhodanese-like_dom"/>
</dbReference>
<evidence type="ECO:0000313" key="3">
    <source>
        <dbReference type="EMBL" id="SEJ52948.1"/>
    </source>
</evidence>
<dbReference type="SMART" id="SM00450">
    <property type="entry name" value="RHOD"/>
    <property type="match status" value="1"/>
</dbReference>
<evidence type="ECO:0000256" key="1">
    <source>
        <dbReference type="SAM" id="SignalP"/>
    </source>
</evidence>
<dbReference type="InterPro" id="IPR050229">
    <property type="entry name" value="GlpE_sulfurtransferase"/>
</dbReference>
<keyword evidence="4" id="KW-1185">Reference proteome</keyword>
<dbReference type="AlphaFoldDB" id="A0A1H6ZI22"/>
<dbReference type="RefSeq" id="WP_092264722.1">
    <property type="nucleotide sequence ID" value="NZ_FNZA01000010.1"/>
</dbReference>
<dbReference type="CDD" id="cd00158">
    <property type="entry name" value="RHOD"/>
    <property type="match status" value="1"/>
</dbReference>
<dbReference type="PANTHER" id="PTHR43031">
    <property type="entry name" value="FAD-DEPENDENT OXIDOREDUCTASE"/>
    <property type="match status" value="1"/>
</dbReference>
<sequence length="122" mass="12880">MKRLALLCALGLASGSRAAPASFQTVPVSELRAALAKGAYLLDARTPAEYAAGHIEGAKLIPLAELPRRLNEVPKNRAVYVICRSGARSAQASALLREAGRRAINVGGGMNDWVRAGFPVTR</sequence>
<name>A0A1H6ZI22_9DEIO</name>
<dbReference type="Pfam" id="PF00581">
    <property type="entry name" value="Rhodanese"/>
    <property type="match status" value="1"/>
</dbReference>
<dbReference type="Gene3D" id="3.40.250.10">
    <property type="entry name" value="Rhodanese-like domain"/>
    <property type="match status" value="1"/>
</dbReference>
<dbReference type="EMBL" id="FNZA01000010">
    <property type="protein sequence ID" value="SEJ52948.1"/>
    <property type="molecule type" value="Genomic_DNA"/>
</dbReference>
<dbReference type="PANTHER" id="PTHR43031:SF1">
    <property type="entry name" value="PYRIDINE NUCLEOTIDE-DISULPHIDE OXIDOREDUCTASE"/>
    <property type="match status" value="1"/>
</dbReference>
<proteinExistence type="predicted"/>
<keyword evidence="1" id="KW-0732">Signal</keyword>
<feature type="signal peptide" evidence="1">
    <location>
        <begin position="1"/>
        <end position="18"/>
    </location>
</feature>
<dbReference type="SUPFAM" id="SSF52821">
    <property type="entry name" value="Rhodanese/Cell cycle control phosphatase"/>
    <property type="match status" value="1"/>
</dbReference>
<organism evidence="3 4">
    <name type="scientific">Deinococcus reticulitermitis</name>
    <dbReference type="NCBI Taxonomy" id="856736"/>
    <lineage>
        <taxon>Bacteria</taxon>
        <taxon>Thermotogati</taxon>
        <taxon>Deinococcota</taxon>
        <taxon>Deinococci</taxon>
        <taxon>Deinococcales</taxon>
        <taxon>Deinococcaceae</taxon>
        <taxon>Deinococcus</taxon>
    </lineage>
</organism>
<feature type="chain" id="PRO_5011691493" evidence="1">
    <location>
        <begin position="19"/>
        <end position="122"/>
    </location>
</feature>
<dbReference type="GO" id="GO:0016740">
    <property type="term" value="F:transferase activity"/>
    <property type="evidence" value="ECO:0007669"/>
    <property type="project" value="UniProtKB-KW"/>
</dbReference>
<dbReference type="PROSITE" id="PS50206">
    <property type="entry name" value="RHODANESE_3"/>
    <property type="match status" value="1"/>
</dbReference>
<dbReference type="STRING" id="856736.SAMN04488058_1107"/>
<reference evidence="4" key="1">
    <citation type="submission" date="2016-10" db="EMBL/GenBank/DDBJ databases">
        <authorList>
            <person name="Varghese N."/>
            <person name="Submissions S."/>
        </authorList>
    </citation>
    <scope>NUCLEOTIDE SEQUENCE [LARGE SCALE GENOMIC DNA]</scope>
    <source>
        <strain evidence="4">CGMCC 1.10218</strain>
    </source>
</reference>
<dbReference type="Proteomes" id="UP000199223">
    <property type="component" value="Unassembled WGS sequence"/>
</dbReference>
<dbReference type="OrthoDB" id="9800872at2"/>
<keyword evidence="3" id="KW-0808">Transferase</keyword>
<dbReference type="InterPro" id="IPR036873">
    <property type="entry name" value="Rhodanese-like_dom_sf"/>
</dbReference>
<evidence type="ECO:0000259" key="2">
    <source>
        <dbReference type="PROSITE" id="PS50206"/>
    </source>
</evidence>